<dbReference type="SUPFAM" id="SSF109854">
    <property type="entry name" value="DinB/YfiT-like putative metalloenzymes"/>
    <property type="match status" value="1"/>
</dbReference>
<gene>
    <name evidence="2" type="ORF">DDJ31_31395</name>
    <name evidence="1" type="ORF">ELQ87_07950</name>
</gene>
<dbReference type="AlphaFoldDB" id="A0A3Q9KRG4"/>
<keyword evidence="4" id="KW-1185">Reference proteome</keyword>
<reference evidence="1 3" key="2">
    <citation type="submission" date="2018-12" db="EMBL/GenBank/DDBJ databases">
        <title>Streptomyces griseoviridis F1-27 complete genome.</title>
        <authorList>
            <person name="Mariita R.M."/>
            <person name="Sello J.K."/>
        </authorList>
    </citation>
    <scope>NUCLEOTIDE SEQUENCE [LARGE SCALE GENOMIC DNA]</scope>
    <source>
        <strain evidence="1 3">F1-27</strain>
    </source>
</reference>
<evidence type="ECO:0000313" key="1">
    <source>
        <dbReference type="EMBL" id="AZS84220.1"/>
    </source>
</evidence>
<proteinExistence type="predicted"/>
<dbReference type="KEGG" id="sgd:ELQ87_07950"/>
<dbReference type="Pfam" id="PF04978">
    <property type="entry name" value="MST"/>
    <property type="match status" value="1"/>
</dbReference>
<accession>A0A3Q9KRG4</accession>
<protein>
    <submittedName>
        <fullName evidence="1">DinB family protein</fullName>
    </submittedName>
</protein>
<reference evidence="2 4" key="1">
    <citation type="submission" date="2018-04" db="EMBL/GenBank/DDBJ databases">
        <title>Complete genome sequences of Streptomyces griseoviridis K61 and characterization of antagonistic properties of biological control agents.</title>
        <authorList>
            <person name="Mariita R.M."/>
            <person name="Sello J.K."/>
        </authorList>
    </citation>
    <scope>NUCLEOTIDE SEQUENCE [LARGE SCALE GENOMIC DNA]</scope>
    <source>
        <strain evidence="2 4">K61</strain>
    </source>
</reference>
<dbReference type="EMBL" id="CP029078">
    <property type="protein sequence ID" value="QCN88921.1"/>
    <property type="molecule type" value="Genomic_DNA"/>
</dbReference>
<dbReference type="EMBL" id="CP034687">
    <property type="protein sequence ID" value="AZS84220.1"/>
    <property type="molecule type" value="Genomic_DNA"/>
</dbReference>
<dbReference type="InterPro" id="IPR007061">
    <property type="entry name" value="MST-like"/>
</dbReference>
<evidence type="ECO:0000313" key="2">
    <source>
        <dbReference type="EMBL" id="QCN88921.1"/>
    </source>
</evidence>
<organism evidence="1 3">
    <name type="scientific">Streptomyces griseoviridis</name>
    <dbReference type="NCBI Taxonomy" id="45398"/>
    <lineage>
        <taxon>Bacteria</taxon>
        <taxon>Bacillati</taxon>
        <taxon>Actinomycetota</taxon>
        <taxon>Actinomycetes</taxon>
        <taxon>Kitasatosporales</taxon>
        <taxon>Streptomycetaceae</taxon>
        <taxon>Streptomyces</taxon>
    </lineage>
</organism>
<dbReference type="Gene3D" id="1.20.120.450">
    <property type="entry name" value="dinb family like domain"/>
    <property type="match status" value="1"/>
</dbReference>
<dbReference type="InterPro" id="IPR034660">
    <property type="entry name" value="DinB/YfiT-like"/>
</dbReference>
<dbReference type="Proteomes" id="UP000271291">
    <property type="component" value="Chromosome"/>
</dbReference>
<evidence type="ECO:0000313" key="4">
    <source>
        <dbReference type="Proteomes" id="UP000501753"/>
    </source>
</evidence>
<evidence type="ECO:0000313" key="3">
    <source>
        <dbReference type="Proteomes" id="UP000271291"/>
    </source>
</evidence>
<dbReference type="OrthoDB" id="4548523at2"/>
<name>A0A3Q9KRG4_STRGD</name>
<dbReference type="Proteomes" id="UP000501753">
    <property type="component" value="Chromosome"/>
</dbReference>
<sequence>MSEGTVRLAPCLNARPAPGRDRRSARTCAVFTRSADAGGAARQSGHPPTYICPTVGSVTSNLRTTSSALAGERAELLSALADQRELLLITVRGINDAQAIQRTVVSELTLGGIIKHLSRGERVWTQILVEGDGEMPEGMLDLGQYRMTEDDTLAGLLEEYDEAARGTEKAVSELRDLEGTVPLPLTPWSPPEREYWSARRILLHLIRETAQHAGHADIIRETLDGASTTAQR</sequence>